<comment type="caution">
    <text evidence="6">The sequence shown here is derived from an EMBL/GenBank/DDBJ whole genome shotgun (WGS) entry which is preliminary data.</text>
</comment>
<dbReference type="InterPro" id="IPR051310">
    <property type="entry name" value="MCP_chemotaxis"/>
</dbReference>
<dbReference type="PROSITE" id="PS50111">
    <property type="entry name" value="CHEMOTAXIS_TRANSDUC_2"/>
    <property type="match status" value="1"/>
</dbReference>
<dbReference type="InterPro" id="IPR004089">
    <property type="entry name" value="MCPsignal_dom"/>
</dbReference>
<keyword evidence="4" id="KW-0472">Membrane</keyword>
<evidence type="ECO:0000256" key="1">
    <source>
        <dbReference type="ARBA" id="ARBA00022500"/>
    </source>
</evidence>
<keyword evidence="1" id="KW-0145">Chemotaxis</keyword>
<evidence type="ECO:0000256" key="2">
    <source>
        <dbReference type="ARBA" id="ARBA00029447"/>
    </source>
</evidence>
<dbReference type="CDD" id="cd11386">
    <property type="entry name" value="MCP_signal"/>
    <property type="match status" value="1"/>
</dbReference>
<dbReference type="PRINTS" id="PR00260">
    <property type="entry name" value="CHEMTRNSDUCR"/>
</dbReference>
<evidence type="ECO:0000313" key="6">
    <source>
        <dbReference type="EMBL" id="DAB38363.1"/>
    </source>
</evidence>
<dbReference type="Gene3D" id="1.20.120.30">
    <property type="entry name" value="Aspartate receptor, ligand-binding domain"/>
    <property type="match status" value="1"/>
</dbReference>
<keyword evidence="4" id="KW-1133">Transmembrane helix</keyword>
<dbReference type="SUPFAM" id="SSF58104">
    <property type="entry name" value="Methyl-accepting chemotaxis protein (MCP) signaling domain"/>
    <property type="match status" value="1"/>
</dbReference>
<dbReference type="AlphaFoldDB" id="A0A2D3WNW4"/>
<keyword evidence="3" id="KW-0807">Transducer</keyword>
<sequence length="752" mass="82533">MKKWLQRISVAKKLGYIMILTSIAVGMGTLLSIGAMTSLNTEFDTFEAQSFKGVKAVLETEKELNYFSRITREIMLGGDLKENLAKLEETRKKIETHFKEVEAACVEPSQLKLQQQAQKDALVFISASSNLMNTLKNQNRSTADIYHYYHQNFSPMAKASRKSMEKLVESKTKEAAAMQETFKHHIVTWSIYAGIGGLLLLIALGIVMMLIVSQIKDSLSKTQNGLISFFQFLGGEQESTLPLPDLGKDEFGKLAVEINRNIAILDKKFAEQRQSIIDFGTVSDFVAKGLLYNRIPTHYSDPSLNVLAHSLNKMVDEIERTFANLIAVMTKMANGDYSASLSDTGMSIGGSFASIQNAASSMATSNSEIFAMIAKFSQEFNTEASALSSSGDELSTSANQQASSLEETAAAIEELTSNVAANASKAEAMTHVAQEAKLAAERGNTIAHASLSAMGEIVSAAEAINNAVDIIDNIAFQTNILSLNAAVEAATAGDAGKGFAVVAQEVRNLANRSAEAAKQIQELARSAREKSRGGLETSQHMMDSFSLISQKIIQTDDMVRDVANASREQMAGINQINDAVSQLDQMTQQNAKTANNVAEIAGDILSKTEQFELMLSRIKYDEAHKAHTCDTQLLFDMAKLKLDHIIFKESNYGKLKFAHEPWRVTGHHDCALGKWIDAHKHMPYAKTPQWEALLVEHEMVHNGVQSLINADSKHESNEKIYALSTQIEKATLGVFKGLDHIKLINCSHTKEK</sequence>
<dbReference type="Gene3D" id="1.10.287.950">
    <property type="entry name" value="Methyl-accepting chemotaxis protein"/>
    <property type="match status" value="1"/>
</dbReference>
<protein>
    <recommendedName>
        <fullName evidence="5">Methyl-accepting transducer domain-containing protein</fullName>
    </recommendedName>
</protein>
<name>A0A2D3WNW4_9BACT</name>
<gene>
    <name evidence="6" type="ORF">CFH83_06340</name>
</gene>
<proteinExistence type="inferred from homology"/>
<organism evidence="6 7">
    <name type="scientific">Sulfuricurvum kujiense</name>
    <dbReference type="NCBI Taxonomy" id="148813"/>
    <lineage>
        <taxon>Bacteria</taxon>
        <taxon>Pseudomonadati</taxon>
        <taxon>Campylobacterota</taxon>
        <taxon>Epsilonproteobacteria</taxon>
        <taxon>Campylobacterales</taxon>
        <taxon>Sulfurimonadaceae</taxon>
        <taxon>Sulfuricurvum</taxon>
    </lineage>
</organism>
<dbReference type="InterPro" id="IPR024478">
    <property type="entry name" value="HlyB_4HB_MCP"/>
</dbReference>
<feature type="transmembrane region" description="Helical" evidence="4">
    <location>
        <begin position="14"/>
        <end position="36"/>
    </location>
</feature>
<evidence type="ECO:0000256" key="3">
    <source>
        <dbReference type="PROSITE-ProRule" id="PRU00284"/>
    </source>
</evidence>
<dbReference type="GO" id="GO:0006935">
    <property type="term" value="P:chemotaxis"/>
    <property type="evidence" value="ECO:0007669"/>
    <property type="project" value="UniProtKB-KW"/>
</dbReference>
<dbReference type="RefSeq" id="WP_294897041.1">
    <property type="nucleotide sequence ID" value="NZ_DLUI01000090.1"/>
</dbReference>
<dbReference type="InterPro" id="IPR004090">
    <property type="entry name" value="Chemotax_Me-accpt_rcpt"/>
</dbReference>
<dbReference type="SMART" id="SM00283">
    <property type="entry name" value="MA"/>
    <property type="match status" value="1"/>
</dbReference>
<evidence type="ECO:0000259" key="5">
    <source>
        <dbReference type="PROSITE" id="PS50111"/>
    </source>
</evidence>
<dbReference type="Pfam" id="PF12729">
    <property type="entry name" value="4HB_MCP_1"/>
    <property type="match status" value="1"/>
</dbReference>
<dbReference type="Gene3D" id="1.20.120.1530">
    <property type="match status" value="1"/>
</dbReference>
<accession>A0A2D3WNW4</accession>
<dbReference type="Proteomes" id="UP000228859">
    <property type="component" value="Unassembled WGS sequence"/>
</dbReference>
<evidence type="ECO:0000313" key="7">
    <source>
        <dbReference type="Proteomes" id="UP000228859"/>
    </source>
</evidence>
<comment type="similarity">
    <text evidence="2">Belongs to the methyl-accepting chemotaxis (MCP) protein family.</text>
</comment>
<reference evidence="6 7" key="1">
    <citation type="journal article" date="2017" name="Front. Microbiol.">
        <title>Comparative Genomic Analysis of the Class Epsilonproteobacteria and Proposed Reclassification to Epsilonbacteraeota (phyl. nov.).</title>
        <authorList>
            <person name="Waite D.W."/>
            <person name="Vanwonterghem I."/>
            <person name="Rinke C."/>
            <person name="Parks D.H."/>
            <person name="Zhang Y."/>
            <person name="Takai K."/>
            <person name="Sievert S.M."/>
            <person name="Simon J."/>
            <person name="Campbell B.J."/>
            <person name="Hanson T.E."/>
            <person name="Woyke T."/>
            <person name="Klotz M.G."/>
            <person name="Hugenholtz P."/>
        </authorList>
    </citation>
    <scope>NUCLEOTIDE SEQUENCE [LARGE SCALE GENOMIC DNA]</scope>
    <source>
        <strain evidence="6">UBA12443</strain>
    </source>
</reference>
<feature type="transmembrane region" description="Helical" evidence="4">
    <location>
        <begin position="189"/>
        <end position="212"/>
    </location>
</feature>
<dbReference type="GO" id="GO:0007165">
    <property type="term" value="P:signal transduction"/>
    <property type="evidence" value="ECO:0007669"/>
    <property type="project" value="UniProtKB-KW"/>
</dbReference>
<feature type="domain" description="Methyl-accepting transducer" evidence="5">
    <location>
        <begin position="376"/>
        <end position="605"/>
    </location>
</feature>
<dbReference type="EMBL" id="DLUI01000090">
    <property type="protein sequence ID" value="DAB38363.1"/>
    <property type="molecule type" value="Genomic_DNA"/>
</dbReference>
<dbReference type="GO" id="GO:0004888">
    <property type="term" value="F:transmembrane signaling receptor activity"/>
    <property type="evidence" value="ECO:0007669"/>
    <property type="project" value="InterPro"/>
</dbReference>
<dbReference type="PANTHER" id="PTHR43531">
    <property type="entry name" value="PROTEIN ICFG"/>
    <property type="match status" value="1"/>
</dbReference>
<dbReference type="PANTHER" id="PTHR43531:SF11">
    <property type="entry name" value="METHYL-ACCEPTING CHEMOTAXIS PROTEIN 3"/>
    <property type="match status" value="1"/>
</dbReference>
<dbReference type="GO" id="GO:0016020">
    <property type="term" value="C:membrane"/>
    <property type="evidence" value="ECO:0007669"/>
    <property type="project" value="InterPro"/>
</dbReference>
<keyword evidence="4" id="KW-0812">Transmembrane</keyword>
<dbReference type="Pfam" id="PF00015">
    <property type="entry name" value="MCPsignal"/>
    <property type="match status" value="1"/>
</dbReference>
<evidence type="ECO:0000256" key="4">
    <source>
        <dbReference type="SAM" id="Phobius"/>
    </source>
</evidence>